<evidence type="ECO:0000256" key="1">
    <source>
        <dbReference type="ARBA" id="ARBA00006217"/>
    </source>
</evidence>
<dbReference type="Proteomes" id="UP000769780">
    <property type="component" value="Unassembled WGS sequence"/>
</dbReference>
<sequence>MMTTDNKKKRLFFMIGLESDWEQMIKKSTNINPEEIVFLHTEGPVVLHPFDDLMRDLIVTVYQQNIEEIVVVSTKDALTDTEDTLSKILDRKEFQDKTTTLDYLLTYCQPEFTNQNIKDWLIGSTSLNDSTQTIFNTIRHHPLLAPDVVVSELSIDSENEHIIEELSIF</sequence>
<dbReference type="PANTHER" id="PTHR43175:SF1">
    <property type="entry name" value="CARBONIC ANHYDRASE-LIKE PROTEIN YBCF-RELATED"/>
    <property type="match status" value="1"/>
</dbReference>
<evidence type="ECO:0000313" key="3">
    <source>
        <dbReference type="Proteomes" id="UP000769780"/>
    </source>
</evidence>
<dbReference type="EMBL" id="JACWFH010000017">
    <property type="protein sequence ID" value="MBY0098004.1"/>
    <property type="molecule type" value="Genomic_DNA"/>
</dbReference>
<dbReference type="InterPro" id="IPR036874">
    <property type="entry name" value="Carbonic_anhydrase_sf"/>
</dbReference>
<dbReference type="InterPro" id="IPR001765">
    <property type="entry name" value="Carbonic_anhydrase"/>
</dbReference>
<comment type="similarity">
    <text evidence="1">Belongs to the beta-class carbonic anhydrase family.</text>
</comment>
<proteinExistence type="inferred from homology"/>
<organism evidence="2 3">
    <name type="scientific">Mesobacillus maritimus</name>
    <dbReference type="NCBI Taxonomy" id="1643336"/>
    <lineage>
        <taxon>Bacteria</taxon>
        <taxon>Bacillati</taxon>
        <taxon>Bacillota</taxon>
        <taxon>Bacilli</taxon>
        <taxon>Bacillales</taxon>
        <taxon>Bacillaceae</taxon>
        <taxon>Mesobacillus</taxon>
    </lineage>
</organism>
<accession>A0ABS7K6X2</accession>
<name>A0ABS7K6X2_9BACI</name>
<protein>
    <recommendedName>
        <fullName evidence="4">Carbonic anhydrase</fullName>
    </recommendedName>
</protein>
<evidence type="ECO:0008006" key="4">
    <source>
        <dbReference type="Google" id="ProtNLM"/>
    </source>
</evidence>
<dbReference type="RefSeq" id="WP_221874215.1">
    <property type="nucleotide sequence ID" value="NZ_JACWFH010000017.1"/>
</dbReference>
<keyword evidence="3" id="KW-1185">Reference proteome</keyword>
<dbReference type="SUPFAM" id="SSF53056">
    <property type="entry name" value="beta-carbonic anhydrase, cab"/>
    <property type="match status" value="1"/>
</dbReference>
<evidence type="ECO:0000313" key="2">
    <source>
        <dbReference type="EMBL" id="MBY0098004.1"/>
    </source>
</evidence>
<comment type="caution">
    <text evidence="2">The sequence shown here is derived from an EMBL/GenBank/DDBJ whole genome shotgun (WGS) entry which is preliminary data.</text>
</comment>
<gene>
    <name evidence="2" type="ORF">H0185_14460</name>
</gene>
<dbReference type="PANTHER" id="PTHR43175">
    <property type="entry name" value="CARBONIC ANHYDRASE"/>
    <property type="match status" value="1"/>
</dbReference>
<reference evidence="2 3" key="1">
    <citation type="submission" date="2020-07" db="EMBL/GenBank/DDBJ databases">
        <title>Fungal Genomes of the International Space Station.</title>
        <authorList>
            <person name="Seuylemezian A."/>
            <person name="Singh N.K."/>
            <person name="Wood J."/>
            <person name="Venkateswaran K."/>
        </authorList>
    </citation>
    <scope>NUCLEOTIDE SEQUENCE [LARGE SCALE GENOMIC DNA]</scope>
    <source>
        <strain evidence="2 3">PL-B2</strain>
    </source>
</reference>